<dbReference type="PANTHER" id="PTHR12149:SF8">
    <property type="entry name" value="PROTEIN-RIBULOSAMINE 3-KINASE"/>
    <property type="match status" value="1"/>
</dbReference>
<name>A0A6F8U0D6_9GAMM</name>
<comment type="similarity">
    <text evidence="1 2">Belongs to the fructosamine kinase family.</text>
</comment>
<dbReference type="PANTHER" id="PTHR12149">
    <property type="entry name" value="FRUCTOSAMINE 3 KINASE-RELATED PROTEIN"/>
    <property type="match status" value="1"/>
</dbReference>
<evidence type="ECO:0000256" key="1">
    <source>
        <dbReference type="ARBA" id="ARBA00009460"/>
    </source>
</evidence>
<keyword evidence="3" id="KW-0472">Membrane</keyword>
<dbReference type="Gene3D" id="3.30.200.20">
    <property type="entry name" value="Phosphorylase Kinase, domain 1"/>
    <property type="match status" value="1"/>
</dbReference>
<protein>
    <submittedName>
        <fullName evidence="4">Fructosamine kinase</fullName>
    </submittedName>
</protein>
<feature type="transmembrane region" description="Helical" evidence="3">
    <location>
        <begin position="254"/>
        <end position="275"/>
    </location>
</feature>
<keyword evidence="5" id="KW-1185">Reference proteome</keyword>
<dbReference type="GO" id="GO:0016301">
    <property type="term" value="F:kinase activity"/>
    <property type="evidence" value="ECO:0007669"/>
    <property type="project" value="UniProtKB-UniRule"/>
</dbReference>
<dbReference type="AlphaFoldDB" id="A0A6F8U0D6"/>
<dbReference type="Proteomes" id="UP000502259">
    <property type="component" value="Chromosome"/>
</dbReference>
<dbReference type="SUPFAM" id="SSF56112">
    <property type="entry name" value="Protein kinase-like (PK-like)"/>
    <property type="match status" value="1"/>
</dbReference>
<sequence length="302" mass="32969">MDAVLRDLLDTLGLTPTDKLQPLSGGDIAAVYALTTRQGQVVIKHDDSARLLGEAEGLRALKGAGTSLVIPEVLGETMGWLVIESLDTQPANTQSSVALGEGLRELHGVIGDAHGWHQDNACGRTPQPNSPLADGRAFQRERRLLPLTQACYQQGLLDGTLRRRVEHQAEQLETWLPDSSASLIHGDLWSGNVLTTTRGPALIDPAVYRHYPDVDLAMLTLFGSPGAPFFDAYWNGDKPTDWPRREALFQLYPLLNLTICCYLVQGIAVPLNAVWQCWKLLRVNGAAFGGVIVVMVLIVSLY</sequence>
<evidence type="ECO:0000256" key="2">
    <source>
        <dbReference type="PIRNR" id="PIRNR006221"/>
    </source>
</evidence>
<dbReference type="PIRSF" id="PIRSF006221">
    <property type="entry name" value="Ketosamine-3-kinase"/>
    <property type="match status" value="1"/>
</dbReference>
<evidence type="ECO:0000313" key="5">
    <source>
        <dbReference type="Proteomes" id="UP000502259"/>
    </source>
</evidence>
<keyword evidence="2 4" id="KW-0418">Kinase</keyword>
<proteinExistence type="inferred from homology"/>
<evidence type="ECO:0000256" key="3">
    <source>
        <dbReference type="SAM" id="Phobius"/>
    </source>
</evidence>
<dbReference type="Pfam" id="PF03881">
    <property type="entry name" value="Fructosamin_kin"/>
    <property type="match status" value="1"/>
</dbReference>
<keyword evidence="2" id="KW-0808">Transferase</keyword>
<feature type="transmembrane region" description="Helical" evidence="3">
    <location>
        <begin position="281"/>
        <end position="301"/>
    </location>
</feature>
<dbReference type="InterPro" id="IPR011009">
    <property type="entry name" value="Kinase-like_dom_sf"/>
</dbReference>
<evidence type="ECO:0000313" key="4">
    <source>
        <dbReference type="EMBL" id="BCB07117.1"/>
    </source>
</evidence>
<dbReference type="InterPro" id="IPR016477">
    <property type="entry name" value="Fructo-/Ketosamine-3-kinase"/>
</dbReference>
<keyword evidence="3" id="KW-1133">Transmembrane helix</keyword>
<gene>
    <name evidence="4" type="ORF">HHSLTHF2_10070</name>
</gene>
<keyword evidence="3" id="KW-0812">Transmembrane</keyword>
<accession>A0A6F8U0D6</accession>
<reference evidence="4 5" key="1">
    <citation type="submission" date="2020-03" db="EMBL/GenBank/DDBJ databases">
        <title>Complete Genome Sequence of Halomonas hydrothermalis Strain Slthf2, Halophilic Bacterium Isolated from Deep-Sea Hydrothermal-Vent Environments.</title>
        <authorList>
            <person name="Takeyama N."/>
            <person name="Huang M."/>
            <person name="Sato K."/>
            <person name="Galipon J."/>
            <person name="Arakawa K."/>
        </authorList>
    </citation>
    <scope>NUCLEOTIDE SEQUENCE [LARGE SCALE GENOMIC DNA]</scope>
    <source>
        <strain evidence="4 5">Slthf2</strain>
    </source>
</reference>
<dbReference type="Gene3D" id="3.90.1200.10">
    <property type="match status" value="1"/>
</dbReference>
<dbReference type="EMBL" id="AP022843">
    <property type="protein sequence ID" value="BCB07117.1"/>
    <property type="molecule type" value="Genomic_DNA"/>
</dbReference>
<organism evidence="4 5">
    <name type="scientific">Halomonas hydrothermalis</name>
    <dbReference type="NCBI Taxonomy" id="115561"/>
    <lineage>
        <taxon>Bacteria</taxon>
        <taxon>Pseudomonadati</taxon>
        <taxon>Pseudomonadota</taxon>
        <taxon>Gammaproteobacteria</taxon>
        <taxon>Oceanospirillales</taxon>
        <taxon>Halomonadaceae</taxon>
        <taxon>Halomonas</taxon>
    </lineage>
</organism>